<dbReference type="InterPro" id="IPR000182">
    <property type="entry name" value="GNAT_dom"/>
</dbReference>
<dbReference type="SUPFAM" id="SSF55729">
    <property type="entry name" value="Acyl-CoA N-acyltransferases (Nat)"/>
    <property type="match status" value="1"/>
</dbReference>
<keyword evidence="2" id="KW-0689">Ribosomal protein</keyword>
<keyword evidence="3" id="KW-1185">Reference proteome</keyword>
<dbReference type="RefSeq" id="WP_109668344.1">
    <property type="nucleotide sequence ID" value="NZ_QGGW01000005.1"/>
</dbReference>
<dbReference type="Gene3D" id="3.40.630.30">
    <property type="match status" value="1"/>
</dbReference>
<name>A0A316GGH0_9RHOB</name>
<gene>
    <name evidence="2" type="ORF">C7455_10575</name>
</gene>
<proteinExistence type="predicted"/>
<dbReference type="OrthoDB" id="275336at2"/>
<protein>
    <submittedName>
        <fullName evidence="2">Ribosomal protein S18 acetylase RimI-like enzyme</fullName>
    </submittedName>
</protein>
<dbReference type="AlphaFoldDB" id="A0A316GGH0"/>
<evidence type="ECO:0000313" key="3">
    <source>
        <dbReference type="Proteomes" id="UP000245708"/>
    </source>
</evidence>
<sequence>MTLIPAGTEVPFSVTYLEMTARPDWPMPELPDHIRLERAVDAPVWYFLSLYDAVGRDYEWQDRFDQAEDDPEALQAFVRDPDVVIWTAMGHGWPHGFFMLDWRQAGVCDLAYFGLVPQAVGQGWGRALLQTAILTGWAREGVDRMTVNTCTLDHPRALTLYQKLGFVPIGREERQRVLVHDHDPSRFP</sequence>
<evidence type="ECO:0000313" key="2">
    <source>
        <dbReference type="EMBL" id="PWK60092.1"/>
    </source>
</evidence>
<dbReference type="GO" id="GO:0005840">
    <property type="term" value="C:ribosome"/>
    <property type="evidence" value="ECO:0007669"/>
    <property type="project" value="UniProtKB-KW"/>
</dbReference>
<dbReference type="CDD" id="cd04301">
    <property type="entry name" value="NAT_SF"/>
    <property type="match status" value="1"/>
</dbReference>
<dbReference type="GO" id="GO:0016747">
    <property type="term" value="F:acyltransferase activity, transferring groups other than amino-acyl groups"/>
    <property type="evidence" value="ECO:0007669"/>
    <property type="project" value="InterPro"/>
</dbReference>
<dbReference type="Pfam" id="PF00583">
    <property type="entry name" value="Acetyltransf_1"/>
    <property type="match status" value="1"/>
</dbReference>
<dbReference type="Proteomes" id="UP000245708">
    <property type="component" value="Unassembled WGS sequence"/>
</dbReference>
<keyword evidence="2" id="KW-0687">Ribonucleoprotein</keyword>
<feature type="domain" description="N-acetyltransferase" evidence="1">
    <location>
        <begin position="32"/>
        <end position="183"/>
    </location>
</feature>
<reference evidence="2 3" key="1">
    <citation type="submission" date="2018-05" db="EMBL/GenBank/DDBJ databases">
        <title>Genomic Encyclopedia of Type Strains, Phase IV (KMG-IV): sequencing the most valuable type-strain genomes for metagenomic binning, comparative biology and taxonomic classification.</title>
        <authorList>
            <person name="Goeker M."/>
        </authorList>
    </citation>
    <scope>NUCLEOTIDE SEQUENCE [LARGE SCALE GENOMIC DNA]</scope>
    <source>
        <strain evidence="2 3">DSM 16097</strain>
    </source>
</reference>
<accession>A0A316GGH0</accession>
<dbReference type="EMBL" id="QGGW01000005">
    <property type="protein sequence ID" value="PWK60092.1"/>
    <property type="molecule type" value="Genomic_DNA"/>
</dbReference>
<comment type="caution">
    <text evidence="2">The sequence shown here is derived from an EMBL/GenBank/DDBJ whole genome shotgun (WGS) entry which is preliminary data.</text>
</comment>
<evidence type="ECO:0000259" key="1">
    <source>
        <dbReference type="PROSITE" id="PS51186"/>
    </source>
</evidence>
<dbReference type="InterPro" id="IPR016181">
    <property type="entry name" value="Acyl_CoA_acyltransferase"/>
</dbReference>
<dbReference type="PROSITE" id="PS51186">
    <property type="entry name" value="GNAT"/>
    <property type="match status" value="1"/>
</dbReference>
<organism evidence="2 3">
    <name type="scientific">Roseicyclus mahoneyensis</name>
    <dbReference type="NCBI Taxonomy" id="164332"/>
    <lineage>
        <taxon>Bacteria</taxon>
        <taxon>Pseudomonadati</taxon>
        <taxon>Pseudomonadota</taxon>
        <taxon>Alphaproteobacteria</taxon>
        <taxon>Rhodobacterales</taxon>
        <taxon>Roseobacteraceae</taxon>
        <taxon>Roseicyclus</taxon>
    </lineage>
</organism>